<keyword evidence="2" id="KW-0433">Leucine-rich repeat</keyword>
<accession>A0A9D5D7N4</accession>
<proteinExistence type="predicted"/>
<evidence type="ECO:0000256" key="6">
    <source>
        <dbReference type="SAM" id="SignalP"/>
    </source>
</evidence>
<sequence>MAIRTIPLLLLTLTISYLSPKSSSLKPEEDKQTLLQIKNFSWGNPPSLQSWQDDNHNNNKSSTTTHYKWTGIHCSSDGFITNISLPNQNIYGPFRDSLCNLTNLIHIDLYNNSISGQFPVSLYKCSKLQYLELAHNLLVGVIPSDINRMSTSLTYLSLSANNFTGEIHGTIGALNLANIDIAINLLLGPIPQGFGKLKNLNGLAMFYNNFSSEIPASIGLLPLLTNIRLFRNASPGVAARVGKALKAWNFEVGENRISTRYRWSLRRGGFDIGCSCL</sequence>
<evidence type="ECO:0000256" key="3">
    <source>
        <dbReference type="ARBA" id="ARBA00022729"/>
    </source>
</evidence>
<dbReference type="InterPro" id="IPR032675">
    <property type="entry name" value="LRR_dom_sf"/>
</dbReference>
<keyword evidence="4" id="KW-0677">Repeat</keyword>
<dbReference type="Proteomes" id="UP001085076">
    <property type="component" value="Miscellaneous, Linkage group lg01"/>
</dbReference>
<keyword evidence="3 6" id="KW-0732">Signal</keyword>
<evidence type="ECO:0000313" key="7">
    <source>
        <dbReference type="EMBL" id="KAJ0985972.1"/>
    </source>
</evidence>
<dbReference type="AlphaFoldDB" id="A0A9D5D7N4"/>
<reference evidence="7" key="2">
    <citation type="journal article" date="2022" name="Hortic Res">
        <title>The genome of Dioscorea zingiberensis sheds light on the biosynthesis, origin and evolution of the medicinally important diosgenin saponins.</title>
        <authorList>
            <person name="Li Y."/>
            <person name="Tan C."/>
            <person name="Li Z."/>
            <person name="Guo J."/>
            <person name="Li S."/>
            <person name="Chen X."/>
            <person name="Wang C."/>
            <person name="Dai X."/>
            <person name="Yang H."/>
            <person name="Song W."/>
            <person name="Hou L."/>
            <person name="Xu J."/>
            <person name="Tong Z."/>
            <person name="Xu A."/>
            <person name="Yuan X."/>
            <person name="Wang W."/>
            <person name="Yang Q."/>
            <person name="Chen L."/>
            <person name="Sun Z."/>
            <person name="Wang K."/>
            <person name="Pan B."/>
            <person name="Chen J."/>
            <person name="Bao Y."/>
            <person name="Liu F."/>
            <person name="Qi X."/>
            <person name="Gang D.R."/>
            <person name="Wen J."/>
            <person name="Li J."/>
        </authorList>
    </citation>
    <scope>NUCLEOTIDE SEQUENCE</scope>
    <source>
        <strain evidence="7">Dzin_1.0</strain>
    </source>
</reference>
<dbReference type="Pfam" id="PF00560">
    <property type="entry name" value="LRR_1"/>
    <property type="match status" value="1"/>
</dbReference>
<gene>
    <name evidence="7" type="ORF">J5N97_004328</name>
</gene>
<dbReference type="Pfam" id="PF13855">
    <property type="entry name" value="LRR_8"/>
    <property type="match status" value="1"/>
</dbReference>
<dbReference type="FunFam" id="3.80.10.10:FF:000041">
    <property type="entry name" value="LRR receptor-like serine/threonine-protein kinase ERECTA"/>
    <property type="match status" value="1"/>
</dbReference>
<evidence type="ECO:0000256" key="5">
    <source>
        <dbReference type="ARBA" id="ARBA00023180"/>
    </source>
</evidence>
<dbReference type="Gene3D" id="3.80.10.10">
    <property type="entry name" value="Ribonuclease Inhibitor"/>
    <property type="match status" value="2"/>
</dbReference>
<protein>
    <submittedName>
        <fullName evidence="7">Uncharacterized protein</fullName>
    </submittedName>
</protein>
<dbReference type="PANTHER" id="PTHR48059:SF30">
    <property type="entry name" value="OS06G0587000 PROTEIN"/>
    <property type="match status" value="1"/>
</dbReference>
<organism evidence="7 8">
    <name type="scientific">Dioscorea zingiberensis</name>
    <dbReference type="NCBI Taxonomy" id="325984"/>
    <lineage>
        <taxon>Eukaryota</taxon>
        <taxon>Viridiplantae</taxon>
        <taxon>Streptophyta</taxon>
        <taxon>Embryophyta</taxon>
        <taxon>Tracheophyta</taxon>
        <taxon>Spermatophyta</taxon>
        <taxon>Magnoliopsida</taxon>
        <taxon>Liliopsida</taxon>
        <taxon>Dioscoreales</taxon>
        <taxon>Dioscoreaceae</taxon>
        <taxon>Dioscorea</taxon>
    </lineage>
</organism>
<dbReference type="SUPFAM" id="SSF52058">
    <property type="entry name" value="L domain-like"/>
    <property type="match status" value="1"/>
</dbReference>
<keyword evidence="5" id="KW-0325">Glycoprotein</keyword>
<dbReference type="InterPro" id="IPR001611">
    <property type="entry name" value="Leu-rich_rpt"/>
</dbReference>
<dbReference type="EMBL" id="JAGGNH010000001">
    <property type="protein sequence ID" value="KAJ0985972.1"/>
    <property type="molecule type" value="Genomic_DNA"/>
</dbReference>
<evidence type="ECO:0000313" key="8">
    <source>
        <dbReference type="Proteomes" id="UP001085076"/>
    </source>
</evidence>
<dbReference type="PANTHER" id="PTHR48059">
    <property type="entry name" value="POLYGALACTURONASE INHIBITOR 1"/>
    <property type="match status" value="1"/>
</dbReference>
<evidence type="ECO:0000256" key="4">
    <source>
        <dbReference type="ARBA" id="ARBA00022737"/>
    </source>
</evidence>
<comment type="caution">
    <text evidence="7">The sequence shown here is derived from an EMBL/GenBank/DDBJ whole genome shotgun (WGS) entry which is preliminary data.</text>
</comment>
<feature type="signal peptide" evidence="6">
    <location>
        <begin position="1"/>
        <end position="24"/>
    </location>
</feature>
<reference evidence="7" key="1">
    <citation type="submission" date="2021-03" db="EMBL/GenBank/DDBJ databases">
        <authorList>
            <person name="Li Z."/>
            <person name="Yang C."/>
        </authorList>
    </citation>
    <scope>NUCLEOTIDE SEQUENCE</scope>
    <source>
        <strain evidence="7">Dzin_1.0</strain>
        <tissue evidence="7">Leaf</tissue>
    </source>
</reference>
<evidence type="ECO:0000256" key="2">
    <source>
        <dbReference type="ARBA" id="ARBA00022614"/>
    </source>
</evidence>
<keyword evidence="8" id="KW-1185">Reference proteome</keyword>
<comment type="subcellular location">
    <subcellularLocation>
        <location evidence="1">Cell envelope</location>
    </subcellularLocation>
</comment>
<dbReference type="InterPro" id="IPR051848">
    <property type="entry name" value="PGIP"/>
</dbReference>
<feature type="chain" id="PRO_5039479737" evidence="6">
    <location>
        <begin position="25"/>
        <end position="277"/>
    </location>
</feature>
<dbReference type="OrthoDB" id="676979at2759"/>
<name>A0A9D5D7N4_9LILI</name>
<evidence type="ECO:0000256" key="1">
    <source>
        <dbReference type="ARBA" id="ARBA00004196"/>
    </source>
</evidence>